<dbReference type="EMBL" id="MCAQ01000029">
    <property type="protein sequence ID" value="RKF30914.1"/>
    <property type="molecule type" value="Genomic_DNA"/>
</dbReference>
<keyword evidence="2" id="KW-1185">Reference proteome</keyword>
<gene>
    <name evidence="1" type="ORF">BCY89_18455</name>
</gene>
<proteinExistence type="predicted"/>
<reference evidence="1 2" key="1">
    <citation type="submission" date="2016-07" db="EMBL/GenBank/DDBJ databases">
        <title>Genome analysis of Sphingobacterium siyangense T12B17.</title>
        <authorList>
            <person name="Xu D."/>
            <person name="Su Y."/>
            <person name="Zheng S."/>
        </authorList>
    </citation>
    <scope>NUCLEOTIDE SEQUENCE [LARGE SCALE GENOMIC DNA]</scope>
    <source>
        <strain evidence="1 2">T12B17</strain>
    </source>
</reference>
<dbReference type="Proteomes" id="UP000286402">
    <property type="component" value="Unassembled WGS sequence"/>
</dbReference>
<organism evidence="1 2">
    <name type="scientific">Sphingobacterium siyangense</name>
    <dbReference type="NCBI Taxonomy" id="459529"/>
    <lineage>
        <taxon>Bacteria</taxon>
        <taxon>Pseudomonadati</taxon>
        <taxon>Bacteroidota</taxon>
        <taxon>Sphingobacteriia</taxon>
        <taxon>Sphingobacteriales</taxon>
        <taxon>Sphingobacteriaceae</taxon>
        <taxon>Sphingobacterium</taxon>
    </lineage>
</organism>
<dbReference type="RefSeq" id="WP_120336341.1">
    <property type="nucleotide sequence ID" value="NZ_JBPFRJ010000010.1"/>
</dbReference>
<dbReference type="AlphaFoldDB" id="A0A420FDB3"/>
<evidence type="ECO:0000313" key="1">
    <source>
        <dbReference type="EMBL" id="RKF30914.1"/>
    </source>
</evidence>
<evidence type="ECO:0000313" key="2">
    <source>
        <dbReference type="Proteomes" id="UP000286402"/>
    </source>
</evidence>
<comment type="caution">
    <text evidence="1">The sequence shown here is derived from an EMBL/GenBank/DDBJ whole genome shotgun (WGS) entry which is preliminary data.</text>
</comment>
<sequence length="185" mass="21450">MRFLNFLKGQGNLKQIDVSEDDDFVDLQLTVTKYWKDDDEHHIVQAKGLWGRETVGLAIAFRPDMKLGIVDTEVDKKRFYREGVNFYSIGKISDNFTRALHSLFQIDGTLGNMQDSVGSTAFIVSGRPEHFDEDYIKAKVFFDGTNEKNLYAEWYVNVDLKNNILELREKDPEYRKNILTILTNV</sequence>
<protein>
    <submittedName>
        <fullName evidence="1">Uncharacterized protein</fullName>
    </submittedName>
</protein>
<name>A0A420FDB3_9SPHI</name>
<accession>A0A420FDB3</accession>